<dbReference type="STRING" id="556267.HWAG_00587"/>
<evidence type="ECO:0000313" key="1">
    <source>
        <dbReference type="EMBL" id="PKT82646.1"/>
    </source>
</evidence>
<dbReference type="EMBL" id="MBPK01000002">
    <property type="protein sequence ID" value="PKT82646.1"/>
    <property type="molecule type" value="Genomic_DNA"/>
</dbReference>
<comment type="caution">
    <text evidence="1">The sequence shown here is derived from an EMBL/GenBank/DDBJ whole genome shotgun (WGS) entry which is preliminary data.</text>
</comment>
<organism evidence="1 2">
    <name type="scientific">Helicobacter winghamensis</name>
    <dbReference type="NCBI Taxonomy" id="157268"/>
    <lineage>
        <taxon>Bacteria</taxon>
        <taxon>Pseudomonadati</taxon>
        <taxon>Campylobacterota</taxon>
        <taxon>Epsilonproteobacteria</taxon>
        <taxon>Campylobacterales</taxon>
        <taxon>Helicobacteraceae</taxon>
        <taxon>Helicobacter</taxon>
    </lineage>
</organism>
<keyword evidence="2" id="KW-1185">Reference proteome</keyword>
<dbReference type="RefSeq" id="WP_143440671.1">
    <property type="nucleotide sequence ID" value="NZ_MBPJ01000045.1"/>
</dbReference>
<accession>A0A2N3PLJ2</accession>
<reference evidence="1 2" key="1">
    <citation type="submission" date="2016-07" db="EMBL/GenBank/DDBJ databases">
        <title>Detection of Helicobacter winghamensis from caecal content of red fox (Vulpes vulpes).</title>
        <authorList>
            <person name="Zanoni R.G."/>
            <person name="Florio D."/>
            <person name="Caffara M."/>
            <person name="Renzi M."/>
            <person name="Parisi A."/>
            <person name="Pasquali F."/>
            <person name="Manfreda G."/>
        </authorList>
    </citation>
    <scope>NUCLEOTIDE SEQUENCE [LARGE SCALE GENOMIC DNA]</scope>
    <source>
        <strain evidence="1 2">295_13</strain>
    </source>
</reference>
<evidence type="ECO:0000313" key="2">
    <source>
        <dbReference type="Proteomes" id="UP000233350"/>
    </source>
</evidence>
<proteinExistence type="predicted"/>
<name>A0A2N3PLJ2_9HELI</name>
<dbReference type="Proteomes" id="UP000233350">
    <property type="component" value="Unassembled WGS sequence"/>
</dbReference>
<gene>
    <name evidence="1" type="ORF">BCM31_07775</name>
</gene>
<protein>
    <submittedName>
        <fullName evidence="1">Uncharacterized protein</fullName>
    </submittedName>
</protein>
<dbReference type="AlphaFoldDB" id="A0A2N3PLJ2"/>
<sequence length="137" mass="15752">MRKGIILLPLILFVILGAFVLILSTKSEQKIHTLESLNPRILWLDLHLASMKEALKTALIDKTLIPADFTEFSIQIEDYRYIAILKQFNPTLTQTTESKTITYYFVDVFGIYHDSSKEVLQEFSTKRSFILALAIEP</sequence>
<dbReference type="OrthoDB" id="5325608at2"/>